<proteinExistence type="predicted"/>
<dbReference type="RefSeq" id="WP_380850469.1">
    <property type="nucleotide sequence ID" value="NZ_JBHSFP010000042.1"/>
</dbReference>
<keyword evidence="3" id="KW-1185">Reference proteome</keyword>
<keyword evidence="1" id="KW-0812">Transmembrane</keyword>
<dbReference type="Proteomes" id="UP001596004">
    <property type="component" value="Unassembled WGS sequence"/>
</dbReference>
<feature type="transmembrane region" description="Helical" evidence="1">
    <location>
        <begin position="57"/>
        <end position="74"/>
    </location>
</feature>
<comment type="caution">
    <text evidence="2">The sequence shown here is derived from an EMBL/GenBank/DDBJ whole genome shotgun (WGS) entry which is preliminary data.</text>
</comment>
<reference evidence="3" key="1">
    <citation type="journal article" date="2019" name="Int. J. Syst. Evol. Microbiol.">
        <title>The Global Catalogue of Microorganisms (GCM) 10K type strain sequencing project: providing services to taxonomists for standard genome sequencing and annotation.</title>
        <authorList>
            <consortium name="The Broad Institute Genomics Platform"/>
            <consortium name="The Broad Institute Genome Sequencing Center for Infectious Disease"/>
            <person name="Wu L."/>
            <person name="Ma J."/>
        </authorList>
    </citation>
    <scope>NUCLEOTIDE SEQUENCE [LARGE SCALE GENOMIC DNA]</scope>
    <source>
        <strain evidence="3">CGMCC 4.7132</strain>
    </source>
</reference>
<evidence type="ECO:0000256" key="1">
    <source>
        <dbReference type="SAM" id="Phobius"/>
    </source>
</evidence>
<evidence type="ECO:0000313" key="2">
    <source>
        <dbReference type="EMBL" id="MFC4536292.1"/>
    </source>
</evidence>
<keyword evidence="1" id="KW-0472">Membrane</keyword>
<keyword evidence="1" id="KW-1133">Transmembrane helix</keyword>
<protein>
    <submittedName>
        <fullName evidence="2">Uncharacterized protein</fullName>
    </submittedName>
</protein>
<gene>
    <name evidence="2" type="ORF">ACFO60_36470</name>
</gene>
<organism evidence="2 3">
    <name type="scientific">Sphaerisporangium dianthi</name>
    <dbReference type="NCBI Taxonomy" id="1436120"/>
    <lineage>
        <taxon>Bacteria</taxon>
        <taxon>Bacillati</taxon>
        <taxon>Actinomycetota</taxon>
        <taxon>Actinomycetes</taxon>
        <taxon>Streptosporangiales</taxon>
        <taxon>Streptosporangiaceae</taxon>
        <taxon>Sphaerisporangium</taxon>
    </lineage>
</organism>
<evidence type="ECO:0000313" key="3">
    <source>
        <dbReference type="Proteomes" id="UP001596004"/>
    </source>
</evidence>
<name>A0ABV9CUD3_9ACTN</name>
<accession>A0ABV9CUD3</accession>
<dbReference type="EMBL" id="JBHSFP010000042">
    <property type="protein sequence ID" value="MFC4536292.1"/>
    <property type="molecule type" value="Genomic_DNA"/>
</dbReference>
<sequence length="281" mass="30534">MNTDLDRLVASIAPSPGPGLTPGALELLDEITTGTACDSDAVTAVQQRGRLRWHRRLRVLAPLAVAIVLASWFLPDAAGLGPRPASAALDITREGGDYIVTVKDLFADPERYEREFRAVHLNVRLSLEPVTPSLEGVIMTLSNEITALEAPGCGFPRRWQGCQIGLKVPVGYQDRANVVLGREARAGEEYKVRATLAADGEPLHCTPFVNKHVPVVVRMLKERGVPRVEFVTYHGLVPSAADSWYVHDGVMSRPGTALLLVDVAPHPDPLLNLRNHCPGRS</sequence>